<evidence type="ECO:0000256" key="1">
    <source>
        <dbReference type="SAM" id="Phobius"/>
    </source>
</evidence>
<reference evidence="2" key="1">
    <citation type="submission" date="2023-07" db="EMBL/GenBank/DDBJ databases">
        <title>Genomic Encyclopedia of Type Strains, Phase IV (KMG-IV): sequencing the most valuable type-strain genomes for metagenomic binning, comparative biology and taxonomic classification.</title>
        <authorList>
            <person name="Goeker M."/>
        </authorList>
    </citation>
    <scope>NUCLEOTIDE SEQUENCE</scope>
    <source>
        <strain evidence="2">DSM 21202</strain>
    </source>
</reference>
<evidence type="ECO:0000313" key="2">
    <source>
        <dbReference type="EMBL" id="MDQ0316425.1"/>
    </source>
</evidence>
<keyword evidence="1" id="KW-1133">Transmembrane helix</keyword>
<comment type="caution">
    <text evidence="2">The sequence shown here is derived from an EMBL/GenBank/DDBJ whole genome shotgun (WGS) entry which is preliminary data.</text>
</comment>
<keyword evidence="1" id="KW-0812">Transmembrane</keyword>
<accession>A0AAE4ATQ0</accession>
<dbReference type="EMBL" id="JAUSUL010000002">
    <property type="protein sequence ID" value="MDQ0316425.1"/>
    <property type="molecule type" value="Genomic_DNA"/>
</dbReference>
<proteinExistence type="predicted"/>
<protein>
    <submittedName>
        <fullName evidence="2">Uncharacterized protein</fullName>
    </submittedName>
</protein>
<dbReference type="Proteomes" id="UP001229244">
    <property type="component" value="Unassembled WGS sequence"/>
</dbReference>
<keyword evidence="3" id="KW-1185">Reference proteome</keyword>
<dbReference type="AlphaFoldDB" id="A0AAE4ATQ0"/>
<organism evidence="2 3">
    <name type="scientific">Amorphus orientalis</name>
    <dbReference type="NCBI Taxonomy" id="649198"/>
    <lineage>
        <taxon>Bacteria</taxon>
        <taxon>Pseudomonadati</taxon>
        <taxon>Pseudomonadota</taxon>
        <taxon>Alphaproteobacteria</taxon>
        <taxon>Hyphomicrobiales</taxon>
        <taxon>Amorphaceae</taxon>
        <taxon>Amorphus</taxon>
    </lineage>
</organism>
<feature type="transmembrane region" description="Helical" evidence="1">
    <location>
        <begin position="35"/>
        <end position="53"/>
    </location>
</feature>
<keyword evidence="1" id="KW-0472">Membrane</keyword>
<sequence length="61" mass="6685">MKALAWIGILIGFVGFGYLVGFGPEQTDPGAGSSLFMMLIGAAGVFYLYRHYFPHGFIPRK</sequence>
<evidence type="ECO:0000313" key="3">
    <source>
        <dbReference type="Proteomes" id="UP001229244"/>
    </source>
</evidence>
<gene>
    <name evidence="2" type="ORF">J2S73_002882</name>
</gene>
<name>A0AAE4ATQ0_9HYPH</name>